<dbReference type="AlphaFoldDB" id="A0AA39QRT7"/>
<accession>A0AA39QRT7</accession>
<proteinExistence type="predicted"/>
<sequence>MQKSCRSHRALRISSGSPEEPKPLSMEEFILNSLYQIEQVKEFTVRLEPRCRRFGHRVPLGHSNAPFKLICEYEEDLRARNEQLRQEQRDRELMMWQEEEEKREEKRIMAQEEADRLSFEMEQEAEDVVQYFSE</sequence>
<evidence type="ECO:0000313" key="2">
    <source>
        <dbReference type="EMBL" id="KAK0507997.1"/>
    </source>
</evidence>
<feature type="compositionally biased region" description="Basic residues" evidence="1">
    <location>
        <begin position="1"/>
        <end position="11"/>
    </location>
</feature>
<gene>
    <name evidence="2" type="ORF">JMJ35_009886</name>
</gene>
<protein>
    <submittedName>
        <fullName evidence="2">Uncharacterized protein</fullName>
    </submittedName>
</protein>
<dbReference type="EMBL" id="JAFEKC020000022">
    <property type="protein sequence ID" value="KAK0507997.1"/>
    <property type="molecule type" value="Genomic_DNA"/>
</dbReference>
<keyword evidence="3" id="KW-1185">Reference proteome</keyword>
<reference evidence="2" key="1">
    <citation type="submission" date="2023-03" db="EMBL/GenBank/DDBJ databases">
        <title>Complete genome of Cladonia borealis.</title>
        <authorList>
            <person name="Park H."/>
        </authorList>
    </citation>
    <scope>NUCLEOTIDE SEQUENCE</scope>
    <source>
        <strain evidence="2">ANT050790</strain>
    </source>
</reference>
<evidence type="ECO:0000256" key="1">
    <source>
        <dbReference type="SAM" id="MobiDB-lite"/>
    </source>
</evidence>
<dbReference type="Proteomes" id="UP001166286">
    <property type="component" value="Unassembled WGS sequence"/>
</dbReference>
<comment type="caution">
    <text evidence="2">The sequence shown here is derived from an EMBL/GenBank/DDBJ whole genome shotgun (WGS) entry which is preliminary data.</text>
</comment>
<organism evidence="2 3">
    <name type="scientific">Cladonia borealis</name>
    <dbReference type="NCBI Taxonomy" id="184061"/>
    <lineage>
        <taxon>Eukaryota</taxon>
        <taxon>Fungi</taxon>
        <taxon>Dikarya</taxon>
        <taxon>Ascomycota</taxon>
        <taxon>Pezizomycotina</taxon>
        <taxon>Lecanoromycetes</taxon>
        <taxon>OSLEUM clade</taxon>
        <taxon>Lecanoromycetidae</taxon>
        <taxon>Lecanorales</taxon>
        <taxon>Lecanorineae</taxon>
        <taxon>Cladoniaceae</taxon>
        <taxon>Cladonia</taxon>
    </lineage>
</organism>
<evidence type="ECO:0000313" key="3">
    <source>
        <dbReference type="Proteomes" id="UP001166286"/>
    </source>
</evidence>
<feature type="region of interest" description="Disordered" evidence="1">
    <location>
        <begin position="1"/>
        <end position="24"/>
    </location>
</feature>
<name>A0AA39QRT7_9LECA</name>